<reference evidence="2 3" key="1">
    <citation type="submission" date="2021-09" db="EMBL/GenBank/DDBJ databases">
        <authorList>
            <person name="Li N.N."/>
        </authorList>
    </citation>
    <scope>NUCLEOTIDE SEQUENCE [LARGE SCALE GENOMIC DNA]</scope>
    <source>
        <strain evidence="2">Novel_9</strain>
    </source>
</reference>
<sequence>MTIKVTNSIMKLLLLLVAGAWATPTPMLCQRKRGMRVYSRNQKIECDAVQDETTTLIKLRVPDYKQRTMAGHWLGIYEVTCETHYFFWGSYTDKSWKEPIRAEKEDEVVLSQGLCPSESHPTPLLDHVKPVCTYSWPRSQQTKIKYCVSRPTTIRENHGQAITSDEEPLERTSWTSQLAHTITGAIVIWGKPPKTWDSALVERYNGGATRRRNTLIIPQLQEAYNLVGLLRVEREGEVWLTSEGFEVLFLSGRSKRDNSQFADLQKSLQDEIIAKLNYESTDFGQKEFSSLCNNQRSMLRILNTLVEVDPDPYVKALLGDKYLTASVTDSHIVVWPCKPVEEWHFLKKTSQKGLCSTLVPIGYLMNGANVTGYLNLKTNHIENVTDLVDCSNISPQAVKYQKAGGWVLTLWNGRELEELPRSEEVSLPLLWTNMTDAFVPKWENHWLYTSHDFTFSERHYLTIRDLEQSMTQLSNAAETADTTYSTYMRVPFVGMPTIPSLSRCLELLCMLGGLLHIWGIICHLLAMRRMRNLPPPMGDEEMRTLYDRYKTTNRR</sequence>
<evidence type="ECO:0000313" key="3">
    <source>
        <dbReference type="Proteomes" id="UP001157327"/>
    </source>
</evidence>
<keyword evidence="1" id="KW-0472">Membrane</keyword>
<keyword evidence="3" id="KW-1185">Reference proteome</keyword>
<organism evidence="2 3">
    <name type="scientific">Xiangshan Nyami-like virus</name>
    <dbReference type="NCBI Taxonomy" id="2886229"/>
    <lineage>
        <taxon>Viruses</taxon>
        <taxon>Riboviria</taxon>
        <taxon>Orthornavirae</taxon>
        <taxon>Negarnaviricota</taxon>
        <taxon>Haploviricotina</taxon>
        <taxon>Monjiviricetes</taxon>
        <taxon>Mononegavirales</taxon>
        <taxon>Nyamiviridae</taxon>
        <taxon>Formivirus</taxon>
        <taxon>Formivirus pollinis</taxon>
    </lineage>
</organism>
<name>A0A8K1YQM9_9MONO</name>
<protein>
    <recommendedName>
        <fullName evidence="4">Glycoprotein</fullName>
    </recommendedName>
</protein>
<evidence type="ECO:0000313" key="2">
    <source>
        <dbReference type="EMBL" id="UDL13959.1"/>
    </source>
</evidence>
<feature type="transmembrane region" description="Helical" evidence="1">
    <location>
        <begin position="505"/>
        <end position="527"/>
    </location>
</feature>
<evidence type="ECO:0000256" key="1">
    <source>
        <dbReference type="SAM" id="Phobius"/>
    </source>
</evidence>
<keyword evidence="1" id="KW-0812">Transmembrane</keyword>
<keyword evidence="1" id="KW-1133">Transmembrane helix</keyword>
<dbReference type="GeneID" id="80544516"/>
<dbReference type="Proteomes" id="UP001157327">
    <property type="component" value="Segment"/>
</dbReference>
<dbReference type="RefSeq" id="YP_010805612.1">
    <property type="nucleotide sequence ID" value="NC_077157.1"/>
</dbReference>
<proteinExistence type="predicted"/>
<dbReference type="EMBL" id="OK491485">
    <property type="protein sequence ID" value="UDL13959.1"/>
    <property type="molecule type" value="Viral_cRNA"/>
</dbReference>
<dbReference type="KEGG" id="vg:80544516"/>
<evidence type="ECO:0008006" key="4">
    <source>
        <dbReference type="Google" id="ProtNLM"/>
    </source>
</evidence>
<accession>A0A8K1YQM9</accession>